<sequence length="192" mass="21174">MFLRQTFIVCVMIWAMVHARQKVSLTTCASWRDKNGTGHKGSIQEGNLRVSGTVALDKSLAQYTLKTDGKKSSHHHHQRDLPGSLSPVVCPQAIPVKLPIYLDSAFIDLQDKNNTQVPGWGPGLAKDTWDNCGKKVVFNILEDEDVVASGTGTVVGFKPLANPANGCGTIAFSMEWKKYLFKTIEWADDQML</sequence>
<organism evidence="2 3">
    <name type="scientific">Cronartium quercuum f. sp. fusiforme G11</name>
    <dbReference type="NCBI Taxonomy" id="708437"/>
    <lineage>
        <taxon>Eukaryota</taxon>
        <taxon>Fungi</taxon>
        <taxon>Dikarya</taxon>
        <taxon>Basidiomycota</taxon>
        <taxon>Pucciniomycotina</taxon>
        <taxon>Pucciniomycetes</taxon>
        <taxon>Pucciniales</taxon>
        <taxon>Coleosporiaceae</taxon>
        <taxon>Cronartium</taxon>
    </lineage>
</organism>
<reference evidence="2" key="1">
    <citation type="submission" date="2013-11" db="EMBL/GenBank/DDBJ databases">
        <title>Genome sequence of the fusiform rust pathogen reveals effectors for host alternation and coevolution with pine.</title>
        <authorList>
            <consortium name="DOE Joint Genome Institute"/>
            <person name="Smith K."/>
            <person name="Pendleton A."/>
            <person name="Kubisiak T."/>
            <person name="Anderson C."/>
            <person name="Salamov A."/>
            <person name="Aerts A."/>
            <person name="Riley R."/>
            <person name="Clum A."/>
            <person name="Lindquist E."/>
            <person name="Ence D."/>
            <person name="Campbell M."/>
            <person name="Kronenberg Z."/>
            <person name="Feau N."/>
            <person name="Dhillon B."/>
            <person name="Hamelin R."/>
            <person name="Burleigh J."/>
            <person name="Smith J."/>
            <person name="Yandell M."/>
            <person name="Nelson C."/>
            <person name="Grigoriev I."/>
            <person name="Davis J."/>
        </authorList>
    </citation>
    <scope>NUCLEOTIDE SEQUENCE</scope>
    <source>
        <strain evidence="2">G11</strain>
    </source>
</reference>
<evidence type="ECO:0000256" key="1">
    <source>
        <dbReference type="SAM" id="SignalP"/>
    </source>
</evidence>
<accession>A0A9P6TED1</accession>
<protein>
    <submittedName>
        <fullName evidence="2">Uncharacterized protein</fullName>
    </submittedName>
</protein>
<gene>
    <name evidence="2" type="ORF">CROQUDRAFT_669328</name>
</gene>
<dbReference type="Proteomes" id="UP000886653">
    <property type="component" value="Unassembled WGS sequence"/>
</dbReference>
<evidence type="ECO:0000313" key="2">
    <source>
        <dbReference type="EMBL" id="KAG0149242.1"/>
    </source>
</evidence>
<keyword evidence="3" id="KW-1185">Reference proteome</keyword>
<feature type="signal peptide" evidence="1">
    <location>
        <begin position="1"/>
        <end position="19"/>
    </location>
</feature>
<dbReference type="AlphaFoldDB" id="A0A9P6TED1"/>
<name>A0A9P6TED1_9BASI</name>
<comment type="caution">
    <text evidence="2">The sequence shown here is derived from an EMBL/GenBank/DDBJ whole genome shotgun (WGS) entry which is preliminary data.</text>
</comment>
<proteinExistence type="predicted"/>
<feature type="chain" id="PRO_5040163241" evidence="1">
    <location>
        <begin position="20"/>
        <end position="192"/>
    </location>
</feature>
<evidence type="ECO:0000313" key="3">
    <source>
        <dbReference type="Proteomes" id="UP000886653"/>
    </source>
</evidence>
<dbReference type="EMBL" id="MU167229">
    <property type="protein sequence ID" value="KAG0149242.1"/>
    <property type="molecule type" value="Genomic_DNA"/>
</dbReference>
<keyword evidence="1" id="KW-0732">Signal</keyword>